<dbReference type="InterPro" id="IPR036259">
    <property type="entry name" value="MFS_trans_sf"/>
</dbReference>
<evidence type="ECO:0000256" key="5">
    <source>
        <dbReference type="ARBA" id="ARBA00022989"/>
    </source>
</evidence>
<dbReference type="SUPFAM" id="SSF103473">
    <property type="entry name" value="MFS general substrate transporter"/>
    <property type="match status" value="1"/>
</dbReference>
<keyword evidence="3" id="KW-1003">Cell membrane</keyword>
<evidence type="ECO:0000256" key="3">
    <source>
        <dbReference type="ARBA" id="ARBA00022475"/>
    </source>
</evidence>
<dbReference type="AlphaFoldDB" id="A0A1I7BIM0"/>
<organism evidence="9 10">
    <name type="scientific">Geodermatophilus amargosae</name>
    <dbReference type="NCBI Taxonomy" id="1296565"/>
    <lineage>
        <taxon>Bacteria</taxon>
        <taxon>Bacillati</taxon>
        <taxon>Actinomycetota</taxon>
        <taxon>Actinomycetes</taxon>
        <taxon>Geodermatophilales</taxon>
        <taxon>Geodermatophilaceae</taxon>
        <taxon>Geodermatophilus</taxon>
    </lineage>
</organism>
<dbReference type="Gene3D" id="1.20.1250.20">
    <property type="entry name" value="MFS general substrate transporter like domains"/>
    <property type="match status" value="2"/>
</dbReference>
<evidence type="ECO:0000313" key="9">
    <source>
        <dbReference type="EMBL" id="SFT87039.1"/>
    </source>
</evidence>
<feature type="transmembrane region" description="Helical" evidence="7">
    <location>
        <begin position="169"/>
        <end position="196"/>
    </location>
</feature>
<dbReference type="OrthoDB" id="8953821at2"/>
<feature type="transmembrane region" description="Helical" evidence="7">
    <location>
        <begin position="418"/>
        <end position="436"/>
    </location>
</feature>
<dbReference type="InterPro" id="IPR005829">
    <property type="entry name" value="Sugar_transporter_CS"/>
</dbReference>
<evidence type="ECO:0000259" key="8">
    <source>
        <dbReference type="PROSITE" id="PS50850"/>
    </source>
</evidence>
<keyword evidence="5 7" id="KW-1133">Transmembrane helix</keyword>
<feature type="transmembrane region" description="Helical" evidence="7">
    <location>
        <begin position="350"/>
        <end position="372"/>
    </location>
</feature>
<dbReference type="GO" id="GO:0022857">
    <property type="term" value="F:transmembrane transporter activity"/>
    <property type="evidence" value="ECO:0007669"/>
    <property type="project" value="InterPro"/>
</dbReference>
<evidence type="ECO:0000256" key="7">
    <source>
        <dbReference type="SAM" id="Phobius"/>
    </source>
</evidence>
<sequence length="474" mass="50106">MTVVDEPMSFRARPREQIVALRRADDRQRRAMASGWAGYWIDMVDVYLPVVALAPAIAYFQPASVSADLASVLFIGTFAATMLGRPIGALLFGHLADRLGRRRLTLMSVAGFSTCTAAIGLLPGYAAWGALAPALLVGLRFVNGIFLGGEYSAGTPLAFEHCPPRARGLLGGLLLGAYTLAYVFISLVVLAVLALAPAGGPASPYVQWGWRIPFLLGAGLGFALLLLRARVPESDVWQQTPKIDRPLRALAHGTLRRDLTQVLLLMTGLWLMSGSVVSVMPRLLLTQYDTSPVAVTWALLAANVVLFLTVVAVGMASQVIGRRQVLLGGAVVAVVLGLPVYAVVANARIGVASAFALVAVVHVLVVGAWGAASSYCNERFPTAVRSSGFGIGYSLSVVLPSLSAFYLAGLGRVMPFEYTQLVLLAVGAALLAAGATRGPETYSVDLAELEVRRDARRPALAVQRDASASPLSRT</sequence>
<dbReference type="Proteomes" id="UP000199546">
    <property type="component" value="Unassembled WGS sequence"/>
</dbReference>
<gene>
    <name evidence="9" type="ORF">SAMN05660657_03615</name>
</gene>
<keyword evidence="4 7" id="KW-0812">Transmembrane</keyword>
<dbReference type="PANTHER" id="PTHR43045:SF4">
    <property type="entry name" value="TRANSPORTER YDFJ-RELATED"/>
    <property type="match status" value="1"/>
</dbReference>
<keyword evidence="2" id="KW-0813">Transport</keyword>
<dbReference type="EMBL" id="FPBA01000014">
    <property type="protein sequence ID" value="SFT87039.1"/>
    <property type="molecule type" value="Genomic_DNA"/>
</dbReference>
<keyword evidence="10" id="KW-1185">Reference proteome</keyword>
<dbReference type="GO" id="GO:0005886">
    <property type="term" value="C:plasma membrane"/>
    <property type="evidence" value="ECO:0007669"/>
    <property type="project" value="UniProtKB-SubCell"/>
</dbReference>
<proteinExistence type="predicted"/>
<keyword evidence="6 7" id="KW-0472">Membrane</keyword>
<feature type="transmembrane region" description="Helical" evidence="7">
    <location>
        <begin position="384"/>
        <end position="406"/>
    </location>
</feature>
<dbReference type="InterPro" id="IPR020846">
    <property type="entry name" value="MFS_dom"/>
</dbReference>
<dbReference type="PANTHER" id="PTHR43045">
    <property type="entry name" value="SHIKIMATE TRANSPORTER"/>
    <property type="match status" value="1"/>
</dbReference>
<evidence type="ECO:0000256" key="4">
    <source>
        <dbReference type="ARBA" id="ARBA00022692"/>
    </source>
</evidence>
<evidence type="ECO:0000256" key="2">
    <source>
        <dbReference type="ARBA" id="ARBA00022448"/>
    </source>
</evidence>
<feature type="transmembrane region" description="Helical" evidence="7">
    <location>
        <begin position="72"/>
        <end position="92"/>
    </location>
</feature>
<accession>A0A1I7BIM0</accession>
<feature type="transmembrane region" description="Helical" evidence="7">
    <location>
        <begin position="104"/>
        <end position="122"/>
    </location>
</feature>
<protein>
    <submittedName>
        <fullName evidence="9">Sugar transporter</fullName>
    </submittedName>
</protein>
<evidence type="ECO:0000256" key="6">
    <source>
        <dbReference type="ARBA" id="ARBA00023136"/>
    </source>
</evidence>
<name>A0A1I7BIM0_9ACTN</name>
<dbReference type="InterPro" id="IPR011701">
    <property type="entry name" value="MFS"/>
</dbReference>
<evidence type="ECO:0000313" key="10">
    <source>
        <dbReference type="Proteomes" id="UP000199546"/>
    </source>
</evidence>
<comment type="subcellular location">
    <subcellularLocation>
        <location evidence="1">Cell membrane</location>
        <topology evidence="1">Multi-pass membrane protein</topology>
    </subcellularLocation>
</comment>
<reference evidence="10" key="1">
    <citation type="submission" date="2016-10" db="EMBL/GenBank/DDBJ databases">
        <authorList>
            <person name="Varghese N."/>
            <person name="Submissions S."/>
        </authorList>
    </citation>
    <scope>NUCLEOTIDE SEQUENCE [LARGE SCALE GENOMIC DNA]</scope>
    <source>
        <strain evidence="10">DSM 46136</strain>
    </source>
</reference>
<feature type="domain" description="Major facilitator superfamily (MFS) profile" evidence="8">
    <location>
        <begin position="31"/>
        <end position="437"/>
    </location>
</feature>
<feature type="transmembrane region" description="Helical" evidence="7">
    <location>
        <begin position="262"/>
        <end position="281"/>
    </location>
</feature>
<feature type="transmembrane region" description="Helical" evidence="7">
    <location>
        <begin position="128"/>
        <end position="148"/>
    </location>
</feature>
<keyword evidence="9" id="KW-0762">Sugar transport</keyword>
<feature type="transmembrane region" description="Helical" evidence="7">
    <location>
        <begin position="325"/>
        <end position="344"/>
    </location>
</feature>
<dbReference type="STRING" id="1296565.SAMN05660657_03615"/>
<feature type="transmembrane region" description="Helical" evidence="7">
    <location>
        <begin position="208"/>
        <end position="227"/>
    </location>
</feature>
<feature type="transmembrane region" description="Helical" evidence="7">
    <location>
        <begin position="293"/>
        <end position="313"/>
    </location>
</feature>
<dbReference type="PROSITE" id="PS50850">
    <property type="entry name" value="MFS"/>
    <property type="match status" value="1"/>
</dbReference>
<evidence type="ECO:0000256" key="1">
    <source>
        <dbReference type="ARBA" id="ARBA00004651"/>
    </source>
</evidence>
<dbReference type="Pfam" id="PF07690">
    <property type="entry name" value="MFS_1"/>
    <property type="match status" value="1"/>
</dbReference>
<dbReference type="PROSITE" id="PS00217">
    <property type="entry name" value="SUGAR_TRANSPORT_2"/>
    <property type="match status" value="1"/>
</dbReference>
<feature type="transmembrane region" description="Helical" evidence="7">
    <location>
        <begin position="37"/>
        <end position="60"/>
    </location>
</feature>